<name>A0A6A6TGW7_9PLEO</name>
<dbReference type="EMBL" id="MU004317">
    <property type="protein sequence ID" value="KAF2658163.1"/>
    <property type="molecule type" value="Genomic_DNA"/>
</dbReference>
<reference evidence="1" key="1">
    <citation type="journal article" date="2020" name="Stud. Mycol.">
        <title>101 Dothideomycetes genomes: a test case for predicting lifestyles and emergence of pathogens.</title>
        <authorList>
            <person name="Haridas S."/>
            <person name="Albert R."/>
            <person name="Binder M."/>
            <person name="Bloem J."/>
            <person name="Labutti K."/>
            <person name="Salamov A."/>
            <person name="Andreopoulos B."/>
            <person name="Baker S."/>
            <person name="Barry K."/>
            <person name="Bills G."/>
            <person name="Bluhm B."/>
            <person name="Cannon C."/>
            <person name="Castanera R."/>
            <person name="Culley D."/>
            <person name="Daum C."/>
            <person name="Ezra D."/>
            <person name="Gonzalez J."/>
            <person name="Henrissat B."/>
            <person name="Kuo A."/>
            <person name="Liang C."/>
            <person name="Lipzen A."/>
            <person name="Lutzoni F."/>
            <person name="Magnuson J."/>
            <person name="Mondo S."/>
            <person name="Nolan M."/>
            <person name="Ohm R."/>
            <person name="Pangilinan J."/>
            <person name="Park H.-J."/>
            <person name="Ramirez L."/>
            <person name="Alfaro M."/>
            <person name="Sun H."/>
            <person name="Tritt A."/>
            <person name="Yoshinaga Y."/>
            <person name="Zwiers L.-H."/>
            <person name="Turgeon B."/>
            <person name="Goodwin S."/>
            <person name="Spatafora J."/>
            <person name="Crous P."/>
            <person name="Grigoriev I."/>
        </authorList>
    </citation>
    <scope>NUCLEOTIDE SEQUENCE</scope>
    <source>
        <strain evidence="1">CBS 122681</strain>
    </source>
</reference>
<evidence type="ECO:0000313" key="2">
    <source>
        <dbReference type="Proteomes" id="UP000799324"/>
    </source>
</evidence>
<protein>
    <submittedName>
        <fullName evidence="1">Uncharacterized protein</fullName>
    </submittedName>
</protein>
<accession>A0A6A6TGW7</accession>
<evidence type="ECO:0000313" key="1">
    <source>
        <dbReference type="EMBL" id="KAF2658163.1"/>
    </source>
</evidence>
<proteinExistence type="predicted"/>
<sequence>MRPNCALLSCTVALPRASSLERSQQQQERSSFGYAAYARPPASGPIVDIEHRHRARLLLLVGPGRYGQGCVNVSSPHLDCPDGNAVCGPTLALSDRSSTVVRRAGRFHPPRRHGIAALRFGFAYIPLRRAHHALQSLHPRAGDAAWIPFLRPQRSLSATSCGLLQDAWAVIAAPDMFTRRK</sequence>
<gene>
    <name evidence="1" type="ORF">K491DRAFT_288708</name>
</gene>
<keyword evidence="2" id="KW-1185">Reference proteome</keyword>
<dbReference type="Proteomes" id="UP000799324">
    <property type="component" value="Unassembled WGS sequence"/>
</dbReference>
<dbReference type="AlphaFoldDB" id="A0A6A6TGW7"/>
<organism evidence="1 2">
    <name type="scientific">Lophiostoma macrostomum CBS 122681</name>
    <dbReference type="NCBI Taxonomy" id="1314788"/>
    <lineage>
        <taxon>Eukaryota</taxon>
        <taxon>Fungi</taxon>
        <taxon>Dikarya</taxon>
        <taxon>Ascomycota</taxon>
        <taxon>Pezizomycotina</taxon>
        <taxon>Dothideomycetes</taxon>
        <taxon>Pleosporomycetidae</taxon>
        <taxon>Pleosporales</taxon>
        <taxon>Lophiostomataceae</taxon>
        <taxon>Lophiostoma</taxon>
    </lineage>
</organism>